<dbReference type="STRING" id="356305.SAMN05421841_1790"/>
<reference evidence="2" key="1">
    <citation type="submission" date="2016-10" db="EMBL/GenBank/DDBJ databases">
        <authorList>
            <person name="Varghese N."/>
            <person name="Submissions S."/>
        </authorList>
    </citation>
    <scope>NUCLEOTIDE SEQUENCE [LARGE SCALE GENOMIC DNA]</scope>
    <source>
        <strain evidence="2">DSM 17724</strain>
    </source>
</reference>
<sequence length="520" mass="55530">MSNIGKIIRVNALPPIGERETNVIYQVAEPGGATYTDYAIDVNGDLKTHAVVEGSIPVELSDKHVSISNPDLIAEGIASQADYNANTRERLTLKLDIPSVDGNAQDYPKIIGLNDNGEVAKLPAGDLGKNVANSSLTTVAGAGLTLGANWTLNTFGLYYSITGLSDVSNDSTFNTFLSQNASGRVGKTNGKQPFLSLPTTLSTAEKTAWKTAMNGGWTTATMSVASISPPIVDRANKPTWITLKGANLNLPPTSFKIELCTESSTDLNPVVVAEIPASQVQLYDNGIDLSFWFNFSTIAEGKYKIRLWNGVAYYLTGANTMLQIVNSIVPSIPPLTWTYAEYTPGSNTMIGGNSSVTYNSNPANKAYQGNDLTTVSAGKSSELFGEDDNFYLRIGINITNVQSGADNNTPFVIGLCNNADAVALSDLSVIKGRGSINYRGGGISIFPDLSSQGVTFWGIYTGEMQIIRNNGLFTISVTMNNTTRIYTKSAPVIALSLFAMIGNSPSATSASFNILEQYKF</sequence>
<dbReference type="RefSeq" id="WP_089791625.1">
    <property type="nucleotide sequence ID" value="NZ_FOIU01000001.1"/>
</dbReference>
<evidence type="ECO:0000313" key="1">
    <source>
        <dbReference type="EMBL" id="SEW24273.1"/>
    </source>
</evidence>
<evidence type="ECO:0000313" key="2">
    <source>
        <dbReference type="Proteomes" id="UP000199469"/>
    </source>
</evidence>
<dbReference type="Proteomes" id="UP000199469">
    <property type="component" value="Unassembled WGS sequence"/>
</dbReference>
<protein>
    <submittedName>
        <fullName evidence="1">Uncharacterized protein</fullName>
    </submittedName>
</protein>
<dbReference type="EMBL" id="FOIU01000001">
    <property type="protein sequence ID" value="SEW24273.1"/>
    <property type="molecule type" value="Genomic_DNA"/>
</dbReference>
<gene>
    <name evidence="1" type="ORF">SAMN05421841_1790</name>
</gene>
<proteinExistence type="predicted"/>
<organism evidence="1 2">
    <name type="scientific">Chryseobacterium wanjuense</name>
    <dbReference type="NCBI Taxonomy" id="356305"/>
    <lineage>
        <taxon>Bacteria</taxon>
        <taxon>Pseudomonadati</taxon>
        <taxon>Bacteroidota</taxon>
        <taxon>Flavobacteriia</taxon>
        <taxon>Flavobacteriales</taxon>
        <taxon>Weeksellaceae</taxon>
        <taxon>Chryseobacterium group</taxon>
        <taxon>Chryseobacterium</taxon>
    </lineage>
</organism>
<accession>A0A1I0QB64</accession>
<name>A0A1I0QB64_9FLAO</name>
<dbReference type="AlphaFoldDB" id="A0A1I0QB64"/>
<keyword evidence="2" id="KW-1185">Reference proteome</keyword>